<reference evidence="2 3" key="1">
    <citation type="journal article" date="2014" name="BMC Genomics">
        <title>Comparative genomics of the major fungal agents of human and animal Sporotrichosis: Sporothrix schenckii and Sporothrix brasiliensis.</title>
        <authorList>
            <person name="Teixeira M.M."/>
            <person name="de Almeida L.G."/>
            <person name="Kubitschek-Barreira P."/>
            <person name="Alves F.L."/>
            <person name="Kioshima E.S."/>
            <person name="Abadio A.K."/>
            <person name="Fernandes L."/>
            <person name="Derengowski L.S."/>
            <person name="Ferreira K.S."/>
            <person name="Souza R.C."/>
            <person name="Ruiz J.C."/>
            <person name="de Andrade N.C."/>
            <person name="Paes H.C."/>
            <person name="Nicola A.M."/>
            <person name="Albuquerque P."/>
            <person name="Gerber A.L."/>
            <person name="Martins V.P."/>
            <person name="Peconick L.D."/>
            <person name="Neto A.V."/>
            <person name="Chaucanez C.B."/>
            <person name="Silva P.A."/>
            <person name="Cunha O.L."/>
            <person name="de Oliveira F.F."/>
            <person name="dos Santos T.C."/>
            <person name="Barros A.L."/>
            <person name="Soares M.A."/>
            <person name="de Oliveira L.M."/>
            <person name="Marini M.M."/>
            <person name="Villalobos-Duno H."/>
            <person name="Cunha M.M."/>
            <person name="de Hoog S."/>
            <person name="da Silveira J.F."/>
            <person name="Henrissat B."/>
            <person name="Nino-Vega G.A."/>
            <person name="Cisalpino P.S."/>
            <person name="Mora-Montes H.M."/>
            <person name="Almeida S.R."/>
            <person name="Stajich J.E."/>
            <person name="Lopes-Bezerra L.M."/>
            <person name="Vasconcelos A.T."/>
            <person name="Felipe M.S."/>
        </authorList>
    </citation>
    <scope>NUCLEOTIDE SEQUENCE [LARGE SCALE GENOMIC DNA]</scope>
    <source>
        <strain evidence="2 3">1099-18</strain>
    </source>
</reference>
<protein>
    <submittedName>
        <fullName evidence="2">Uncharacterized protein</fullName>
    </submittedName>
</protein>
<dbReference type="AlphaFoldDB" id="A0A0F2LTJ4"/>
<dbReference type="GeneID" id="27667747"/>
<accession>A0A0F2LTJ4</accession>
<evidence type="ECO:0000256" key="1">
    <source>
        <dbReference type="SAM" id="MobiDB-lite"/>
    </source>
</evidence>
<dbReference type="EMBL" id="AXCR01000012">
    <property type="protein sequence ID" value="KJR80802.1"/>
    <property type="molecule type" value="Genomic_DNA"/>
</dbReference>
<feature type="region of interest" description="Disordered" evidence="1">
    <location>
        <begin position="25"/>
        <end position="50"/>
    </location>
</feature>
<dbReference type="VEuPathDB" id="FungiDB:SPSK_05732"/>
<sequence length="96" mass="10805">MAWGTRVCKTERAITAPEHFSRQVRVARQEEEAGHSNCEPNSEGERDKLSWAPSKYALNHASFARLGNDNGSEACHARSVEQLLHQDQRRKGEQGC</sequence>
<organism evidence="2 3">
    <name type="scientific">Sporothrix schenckii 1099-18</name>
    <dbReference type="NCBI Taxonomy" id="1397361"/>
    <lineage>
        <taxon>Eukaryota</taxon>
        <taxon>Fungi</taxon>
        <taxon>Dikarya</taxon>
        <taxon>Ascomycota</taxon>
        <taxon>Pezizomycotina</taxon>
        <taxon>Sordariomycetes</taxon>
        <taxon>Sordariomycetidae</taxon>
        <taxon>Ophiostomatales</taxon>
        <taxon>Ophiostomataceae</taxon>
        <taxon>Sporothrix</taxon>
    </lineage>
</organism>
<dbReference type="Proteomes" id="UP000033710">
    <property type="component" value="Unassembled WGS sequence"/>
</dbReference>
<comment type="caution">
    <text evidence="2">The sequence shown here is derived from an EMBL/GenBank/DDBJ whole genome shotgun (WGS) entry which is preliminary data.</text>
</comment>
<dbReference type="RefSeq" id="XP_016583478.1">
    <property type="nucleotide sequence ID" value="XM_016732470.1"/>
</dbReference>
<evidence type="ECO:0000313" key="3">
    <source>
        <dbReference type="Proteomes" id="UP000033710"/>
    </source>
</evidence>
<evidence type="ECO:0000313" key="2">
    <source>
        <dbReference type="EMBL" id="KJR80802.1"/>
    </source>
</evidence>
<dbReference type="KEGG" id="ssck:SPSK_05732"/>
<proteinExistence type="predicted"/>
<gene>
    <name evidence="2" type="ORF">SPSK_05732</name>
</gene>
<name>A0A0F2LTJ4_SPOSC</name>
<reference evidence="2 3" key="2">
    <citation type="journal article" date="2015" name="Eukaryot. Cell">
        <title>Asexual propagation of a virulent clone complex in a human and feline outbreak of sporotrichosis.</title>
        <authorList>
            <person name="Teixeira Mde M."/>
            <person name="Rodrigues A.M."/>
            <person name="Tsui C.K."/>
            <person name="de Almeida L.G."/>
            <person name="Van Diepeningen A.D."/>
            <person name="van den Ende B.G."/>
            <person name="Fernandes G.F."/>
            <person name="Kano R."/>
            <person name="Hamelin R.C."/>
            <person name="Lopes-Bezerra L.M."/>
            <person name="Vasconcelos A.T."/>
            <person name="de Hoog S."/>
            <person name="de Camargo Z.P."/>
            <person name="Felipe M.S."/>
        </authorList>
    </citation>
    <scope>NUCLEOTIDE SEQUENCE [LARGE SCALE GENOMIC DNA]</scope>
    <source>
        <strain evidence="2 3">1099-18</strain>
    </source>
</reference>